<sequence>MGAPVAPDKPPSPVVIVQRAPHLLPGRADRKMSIPEVRVLGDSVVDGQTKRWSVEHSRVDHRKSAHESFEDEVEADPEVGQRKGSSASVRDGKTGYAGQSAEWCCRKGSTLSARF</sequence>
<evidence type="ECO:0000256" key="1">
    <source>
        <dbReference type="SAM" id="MobiDB-lite"/>
    </source>
</evidence>
<comment type="caution">
    <text evidence="2">The sequence shown here is derived from an EMBL/GenBank/DDBJ whole genome shotgun (WGS) entry which is preliminary data.</text>
</comment>
<proteinExistence type="predicted"/>
<name>A0AAW2IEP4_9NEOP</name>
<evidence type="ECO:0000313" key="2">
    <source>
        <dbReference type="EMBL" id="KAL0280273.1"/>
    </source>
</evidence>
<accession>A0AAW2IEP4</accession>
<protein>
    <submittedName>
        <fullName evidence="2">Uncharacterized protein</fullName>
    </submittedName>
</protein>
<gene>
    <name evidence="2" type="ORF">PYX00_001614</name>
</gene>
<reference evidence="2" key="1">
    <citation type="journal article" date="2024" name="Gigascience">
        <title>Chromosome-level genome of the poultry shaft louse Menopon gallinae provides insight into the host-switching and adaptive evolution of parasitic lice.</title>
        <authorList>
            <person name="Xu Y."/>
            <person name="Ma L."/>
            <person name="Liu S."/>
            <person name="Liang Y."/>
            <person name="Liu Q."/>
            <person name="He Z."/>
            <person name="Tian L."/>
            <person name="Duan Y."/>
            <person name="Cai W."/>
            <person name="Li H."/>
            <person name="Song F."/>
        </authorList>
    </citation>
    <scope>NUCLEOTIDE SEQUENCE</scope>
    <source>
        <strain evidence="2">Cailab_2023a</strain>
    </source>
</reference>
<feature type="region of interest" description="Disordered" evidence="1">
    <location>
        <begin position="55"/>
        <end position="100"/>
    </location>
</feature>
<dbReference type="AlphaFoldDB" id="A0AAW2IEP4"/>
<organism evidence="2">
    <name type="scientific">Menopon gallinae</name>
    <name type="common">poultry shaft louse</name>
    <dbReference type="NCBI Taxonomy" id="328185"/>
    <lineage>
        <taxon>Eukaryota</taxon>
        <taxon>Metazoa</taxon>
        <taxon>Ecdysozoa</taxon>
        <taxon>Arthropoda</taxon>
        <taxon>Hexapoda</taxon>
        <taxon>Insecta</taxon>
        <taxon>Pterygota</taxon>
        <taxon>Neoptera</taxon>
        <taxon>Paraneoptera</taxon>
        <taxon>Psocodea</taxon>
        <taxon>Troctomorpha</taxon>
        <taxon>Phthiraptera</taxon>
        <taxon>Amblycera</taxon>
        <taxon>Menoponidae</taxon>
        <taxon>Menopon</taxon>
    </lineage>
</organism>
<dbReference type="EMBL" id="JARGDH010000001">
    <property type="protein sequence ID" value="KAL0280273.1"/>
    <property type="molecule type" value="Genomic_DNA"/>
</dbReference>